<keyword evidence="4" id="KW-0378">Hydrolase</keyword>
<sequence length="133" mass="14426">MGPAARAVQLDDAWPRQAALHQRPDALPLAAPNVPDENPTGLYRTAFEVPADWDGRRIVLRIGAAESVLYVWVNGLAVGMGKDSRLPQDFDVTSFVTPGGKNLLACAVVKWSDASYIEDQDQWWMGASTATSS</sequence>
<dbReference type="EC" id="3.2.1.23" evidence="3"/>
<dbReference type="InterPro" id="IPR050347">
    <property type="entry name" value="Bact_Beta-galactosidase"/>
</dbReference>
<dbReference type="PANTHER" id="PTHR46323">
    <property type="entry name" value="BETA-GALACTOSIDASE"/>
    <property type="match status" value="1"/>
</dbReference>
<gene>
    <name evidence="7" type="ORF">JKL49_09095</name>
</gene>
<reference evidence="7" key="1">
    <citation type="submission" date="2021-01" db="EMBL/GenBank/DDBJ databases">
        <title>Genome sequence of Phenylobacterium sp. 20VBR1 isolated from a valley glaceir, Ny-Alesund, Svalbard.</title>
        <authorList>
            <person name="Thomas F.A."/>
            <person name="Krishnan K.P."/>
            <person name="Sinha R.K."/>
        </authorList>
    </citation>
    <scope>NUCLEOTIDE SEQUENCE</scope>
    <source>
        <strain evidence="7">20VBR1</strain>
    </source>
</reference>
<feature type="domain" description="Glycosyl hydrolases family 2 sugar binding" evidence="6">
    <location>
        <begin position="27"/>
        <end position="126"/>
    </location>
</feature>
<dbReference type="Gene3D" id="2.60.120.260">
    <property type="entry name" value="Galactose-binding domain-like"/>
    <property type="match status" value="1"/>
</dbReference>
<accession>A0A974P592</accession>
<dbReference type="PANTHER" id="PTHR46323:SF2">
    <property type="entry name" value="BETA-GALACTOSIDASE"/>
    <property type="match status" value="1"/>
</dbReference>
<evidence type="ECO:0000313" key="7">
    <source>
        <dbReference type="EMBL" id="QQZ51237.1"/>
    </source>
</evidence>
<protein>
    <recommendedName>
        <fullName evidence="3">beta-galactosidase</fullName>
        <ecNumber evidence="3">3.2.1.23</ecNumber>
    </recommendedName>
</protein>
<evidence type="ECO:0000256" key="5">
    <source>
        <dbReference type="ARBA" id="ARBA00023295"/>
    </source>
</evidence>
<comment type="similarity">
    <text evidence="2">Belongs to the glycosyl hydrolase 2 family.</text>
</comment>
<evidence type="ECO:0000256" key="3">
    <source>
        <dbReference type="ARBA" id="ARBA00012756"/>
    </source>
</evidence>
<dbReference type="GO" id="GO:0005990">
    <property type="term" value="P:lactose catabolic process"/>
    <property type="evidence" value="ECO:0007669"/>
    <property type="project" value="TreeGrafter"/>
</dbReference>
<dbReference type="GO" id="GO:0009341">
    <property type="term" value="C:beta-galactosidase complex"/>
    <property type="evidence" value="ECO:0007669"/>
    <property type="project" value="TreeGrafter"/>
</dbReference>
<organism evidence="7">
    <name type="scientific">Phenylobacterium glaciei</name>
    <dbReference type="NCBI Taxonomy" id="2803784"/>
    <lineage>
        <taxon>Bacteria</taxon>
        <taxon>Pseudomonadati</taxon>
        <taxon>Pseudomonadota</taxon>
        <taxon>Alphaproteobacteria</taxon>
        <taxon>Caulobacterales</taxon>
        <taxon>Caulobacteraceae</taxon>
        <taxon>Phenylobacterium</taxon>
    </lineage>
</organism>
<dbReference type="Pfam" id="PF02837">
    <property type="entry name" value="Glyco_hydro_2_N"/>
    <property type="match status" value="1"/>
</dbReference>
<dbReference type="GO" id="GO:0004565">
    <property type="term" value="F:beta-galactosidase activity"/>
    <property type="evidence" value="ECO:0007669"/>
    <property type="project" value="UniProtKB-EC"/>
</dbReference>
<comment type="catalytic activity">
    <reaction evidence="1">
        <text>Hydrolysis of terminal non-reducing beta-D-galactose residues in beta-D-galactosides.</text>
        <dbReference type="EC" id="3.2.1.23"/>
    </reaction>
</comment>
<evidence type="ECO:0000256" key="1">
    <source>
        <dbReference type="ARBA" id="ARBA00001412"/>
    </source>
</evidence>
<evidence type="ECO:0000256" key="2">
    <source>
        <dbReference type="ARBA" id="ARBA00007401"/>
    </source>
</evidence>
<dbReference type="EMBL" id="CP068570">
    <property type="protein sequence ID" value="QQZ51237.1"/>
    <property type="molecule type" value="Genomic_DNA"/>
</dbReference>
<dbReference type="InterPro" id="IPR008979">
    <property type="entry name" value="Galactose-bd-like_sf"/>
</dbReference>
<keyword evidence="5" id="KW-0326">Glycosidase</keyword>
<dbReference type="AlphaFoldDB" id="A0A974P592"/>
<dbReference type="InterPro" id="IPR006104">
    <property type="entry name" value="Glyco_hydro_2_N"/>
</dbReference>
<evidence type="ECO:0000259" key="6">
    <source>
        <dbReference type="Pfam" id="PF02837"/>
    </source>
</evidence>
<evidence type="ECO:0000256" key="4">
    <source>
        <dbReference type="ARBA" id="ARBA00022801"/>
    </source>
</evidence>
<dbReference type="SUPFAM" id="SSF49785">
    <property type="entry name" value="Galactose-binding domain-like"/>
    <property type="match status" value="1"/>
</dbReference>
<name>A0A974P592_9CAUL</name>
<proteinExistence type="inferred from homology"/>